<organism evidence="2 3">
    <name type="scientific">Ophiophagus hannah</name>
    <name type="common">King cobra</name>
    <name type="synonym">Naja hannah</name>
    <dbReference type="NCBI Taxonomy" id="8665"/>
    <lineage>
        <taxon>Eukaryota</taxon>
        <taxon>Metazoa</taxon>
        <taxon>Chordata</taxon>
        <taxon>Craniata</taxon>
        <taxon>Vertebrata</taxon>
        <taxon>Euteleostomi</taxon>
        <taxon>Lepidosauria</taxon>
        <taxon>Squamata</taxon>
        <taxon>Bifurcata</taxon>
        <taxon>Unidentata</taxon>
        <taxon>Episquamata</taxon>
        <taxon>Toxicofera</taxon>
        <taxon>Serpentes</taxon>
        <taxon>Colubroidea</taxon>
        <taxon>Elapidae</taxon>
        <taxon>Elapinae</taxon>
        <taxon>Ophiophagus</taxon>
    </lineage>
</organism>
<keyword evidence="3" id="KW-1185">Reference proteome</keyword>
<evidence type="ECO:0000313" key="3">
    <source>
        <dbReference type="Proteomes" id="UP000018936"/>
    </source>
</evidence>
<protein>
    <submittedName>
        <fullName evidence="2">Uncharacterized protein</fullName>
    </submittedName>
</protein>
<feature type="non-terminal residue" evidence="2">
    <location>
        <position position="1"/>
    </location>
</feature>
<evidence type="ECO:0000256" key="1">
    <source>
        <dbReference type="SAM" id="MobiDB-lite"/>
    </source>
</evidence>
<gene>
    <name evidence="2" type="ORF">L345_07000</name>
</gene>
<dbReference type="AlphaFoldDB" id="V8NY61"/>
<comment type="caution">
    <text evidence="2">The sequence shown here is derived from an EMBL/GenBank/DDBJ whole genome shotgun (WGS) entry which is preliminary data.</text>
</comment>
<proteinExistence type="predicted"/>
<evidence type="ECO:0000313" key="2">
    <source>
        <dbReference type="EMBL" id="ETE67214.1"/>
    </source>
</evidence>
<sequence>MEGRKEGRKERKSRKERRKEGRKEDRLVDLPSGALRNSLAPLSLWQPLKYWKTAVMSLLGYTDSEKVLGMSHKNEIPPASDLPTIIGKEVKCLLAISADPFQSLCRIDRREKKEVAIIAVCVRERVCVAE</sequence>
<feature type="region of interest" description="Disordered" evidence="1">
    <location>
        <begin position="1"/>
        <end position="25"/>
    </location>
</feature>
<reference evidence="2 3" key="1">
    <citation type="journal article" date="2013" name="Proc. Natl. Acad. Sci. U.S.A.">
        <title>The king cobra genome reveals dynamic gene evolution and adaptation in the snake venom system.</title>
        <authorList>
            <person name="Vonk F.J."/>
            <person name="Casewell N.R."/>
            <person name="Henkel C.V."/>
            <person name="Heimberg A.M."/>
            <person name="Jansen H.J."/>
            <person name="McCleary R.J."/>
            <person name="Kerkkamp H.M."/>
            <person name="Vos R.A."/>
            <person name="Guerreiro I."/>
            <person name="Calvete J.J."/>
            <person name="Wuster W."/>
            <person name="Woods A.E."/>
            <person name="Logan J.M."/>
            <person name="Harrison R.A."/>
            <person name="Castoe T.A."/>
            <person name="de Koning A.P."/>
            <person name="Pollock D.D."/>
            <person name="Yandell M."/>
            <person name="Calderon D."/>
            <person name="Renjifo C."/>
            <person name="Currier R.B."/>
            <person name="Salgado D."/>
            <person name="Pla D."/>
            <person name="Sanz L."/>
            <person name="Hyder A.S."/>
            <person name="Ribeiro J.M."/>
            <person name="Arntzen J.W."/>
            <person name="van den Thillart G.E."/>
            <person name="Boetzer M."/>
            <person name="Pirovano W."/>
            <person name="Dirks R.P."/>
            <person name="Spaink H.P."/>
            <person name="Duboule D."/>
            <person name="McGlinn E."/>
            <person name="Kini R.M."/>
            <person name="Richardson M.K."/>
        </authorList>
    </citation>
    <scope>NUCLEOTIDE SEQUENCE</scope>
    <source>
        <tissue evidence="2">Blood</tissue>
    </source>
</reference>
<name>V8NY61_OPHHA</name>
<accession>V8NY61</accession>
<dbReference type="EMBL" id="AZIM01001358">
    <property type="protein sequence ID" value="ETE67214.1"/>
    <property type="molecule type" value="Genomic_DNA"/>
</dbReference>
<dbReference type="Proteomes" id="UP000018936">
    <property type="component" value="Unassembled WGS sequence"/>
</dbReference>